<dbReference type="Proteomes" id="UP001157887">
    <property type="component" value="Unassembled WGS sequence"/>
</dbReference>
<evidence type="ECO:0000313" key="4">
    <source>
        <dbReference type="Proteomes" id="UP000196240"/>
    </source>
</evidence>
<dbReference type="AlphaFoldDB" id="A0A1R7QGS6"/>
<gene>
    <name evidence="3" type="ORF">ACNJC6_03126</name>
    <name evidence="2" type="ORF">N5C97_16490</name>
    <name evidence="1" type="ORF">N7566_17685</name>
</gene>
<evidence type="ECO:0000313" key="1">
    <source>
        <dbReference type="EMBL" id="MDG9788782.1"/>
    </source>
</evidence>
<proteinExistence type="predicted"/>
<dbReference type="EMBL" id="FUUY01000014">
    <property type="protein sequence ID" value="SJX23459.1"/>
    <property type="molecule type" value="Genomic_DNA"/>
</dbReference>
<name>A0A1R7QGS6_ACIJO</name>
<organism evidence="3 4">
    <name type="scientific">Acinetobacter johnsonii</name>
    <dbReference type="NCBI Taxonomy" id="40214"/>
    <lineage>
        <taxon>Bacteria</taxon>
        <taxon>Pseudomonadati</taxon>
        <taxon>Pseudomonadota</taxon>
        <taxon>Gammaproteobacteria</taxon>
        <taxon>Moraxellales</taxon>
        <taxon>Moraxellaceae</taxon>
        <taxon>Acinetobacter</taxon>
    </lineage>
</organism>
<protein>
    <submittedName>
        <fullName evidence="1">Acyl-CoA thioesterase</fullName>
    </submittedName>
</protein>
<reference evidence="3 4" key="1">
    <citation type="submission" date="2017-02" db="EMBL/GenBank/DDBJ databases">
        <authorList>
            <person name="Peterson S.W."/>
        </authorList>
    </citation>
    <scope>NUCLEOTIDE SEQUENCE [LARGE SCALE GENOMIC DNA]</scope>
    <source>
        <strain evidence="3">C6</strain>
    </source>
</reference>
<evidence type="ECO:0000313" key="2">
    <source>
        <dbReference type="EMBL" id="MDH0828046.1"/>
    </source>
</evidence>
<reference evidence="1" key="2">
    <citation type="submission" date="2022-09" db="EMBL/GenBank/DDBJ databases">
        <title>Intensive care unit water sources are persistently colonized with multi-drug resistant bacteria and are the site of extensive horizontal gene transfer of antibiotic resistance genes.</title>
        <authorList>
            <person name="Diorio-Toth L."/>
        </authorList>
    </citation>
    <scope>NUCLEOTIDE SEQUENCE</scope>
    <source>
        <strain evidence="2">GD03885</strain>
        <strain evidence="1">GD04065</strain>
    </source>
</reference>
<dbReference type="Proteomes" id="UP001160116">
    <property type="component" value="Unassembled WGS sequence"/>
</dbReference>
<dbReference type="EMBL" id="JAOECG010000052">
    <property type="protein sequence ID" value="MDG9788782.1"/>
    <property type="molecule type" value="Genomic_DNA"/>
</dbReference>
<dbReference type="EMBL" id="JAOCCL010000081">
    <property type="protein sequence ID" value="MDH0828046.1"/>
    <property type="molecule type" value="Genomic_DNA"/>
</dbReference>
<sequence length="69" mass="8239">MKRQSKKSEHITSNWTTEQDSFLIENSVMGIEKLINHLPFTEDEIIKRKEVLGLTRRHRQMRKFLSNPS</sequence>
<dbReference type="Proteomes" id="UP000196240">
    <property type="component" value="Unassembled WGS sequence"/>
</dbReference>
<accession>A0A1R7QGS6</accession>
<evidence type="ECO:0000313" key="3">
    <source>
        <dbReference type="EMBL" id="SJX23459.1"/>
    </source>
</evidence>
<dbReference type="RefSeq" id="WP_087014561.1">
    <property type="nucleotide sequence ID" value="NZ_CANMLB010000054.1"/>
</dbReference>